<dbReference type="GO" id="GO:0004553">
    <property type="term" value="F:hydrolase activity, hydrolyzing O-glycosyl compounds"/>
    <property type="evidence" value="ECO:0007669"/>
    <property type="project" value="InterPro"/>
</dbReference>
<dbReference type="GO" id="GO:0005975">
    <property type="term" value="P:carbohydrate metabolic process"/>
    <property type="evidence" value="ECO:0007669"/>
    <property type="project" value="InterPro"/>
</dbReference>
<keyword evidence="4" id="KW-0812">Transmembrane</keyword>
<sequence length="383" mass="44488">MKSIKFIIPIIVLLFLLMPYLVFEREMSFLPRNVQKQDILKTDMNIPEAEKKALSFLVESMSGPQLSIYTNYLNTSGDKSNTASGQDILSESQGLLLLYMLNRNIKEHFDLCLHWTVNNLYINKGSFSWIKRKTSESEMTTALIDDLRIARALILAYEKWQDDRYLKLVRKLSSAMLKYNIQDLMPLDFYDFASRNKANCITISYADLYTMKKLALFDSRWEKVYTNSYELIKNAAFEGTGLYMFQYDFDKMAYSIDEDISLIQSVCVMLHQQETGQQNKQGTDWIWEQYLKHGKLFAVYSSSTFEPATDIESTALYALVARLFYESGDIQKAQIFIKECEKFQVGNEESEIYGAFGNDMNLEVYSFDNLEYILSSSIIFSNK</sequence>
<dbReference type="InterPro" id="IPR012341">
    <property type="entry name" value="6hp_glycosidase-like_sf"/>
</dbReference>
<accession>A0A0P8X3B2</accession>
<reference evidence="5 6" key="1">
    <citation type="submission" date="2015-09" db="EMBL/GenBank/DDBJ databases">
        <title>Genome sequence of Oxobacter pfennigii DSM 3222.</title>
        <authorList>
            <person name="Poehlein A."/>
            <person name="Bengelsdorf F.R."/>
            <person name="Schiel-Bengelsdorf B."/>
            <person name="Duerre P."/>
            <person name="Daniel R."/>
        </authorList>
    </citation>
    <scope>NUCLEOTIDE SEQUENCE [LARGE SCALE GENOMIC DNA]</scope>
    <source>
        <strain evidence="5 6">DSM 3222</strain>
    </source>
</reference>
<evidence type="ECO:0000313" key="6">
    <source>
        <dbReference type="Proteomes" id="UP000050326"/>
    </source>
</evidence>
<gene>
    <name evidence="5" type="ORF">OXPF_11530</name>
</gene>
<protein>
    <submittedName>
        <fullName evidence="5">Endo-1,4-D-glucanase</fullName>
    </submittedName>
</protein>
<dbReference type="RefSeq" id="WP_054874251.1">
    <property type="nucleotide sequence ID" value="NZ_LKET01000026.1"/>
</dbReference>
<dbReference type="InterPro" id="IPR008928">
    <property type="entry name" value="6-hairpin_glycosidase_sf"/>
</dbReference>
<proteinExistence type="inferred from homology"/>
<comment type="similarity">
    <text evidence="1">Belongs to the glycosyl hydrolase 8 (cellulase D) family.</text>
</comment>
<keyword evidence="4" id="KW-0472">Membrane</keyword>
<evidence type="ECO:0000256" key="1">
    <source>
        <dbReference type="ARBA" id="ARBA00009209"/>
    </source>
</evidence>
<evidence type="ECO:0000256" key="2">
    <source>
        <dbReference type="ARBA" id="ARBA00022801"/>
    </source>
</evidence>
<name>A0A0P8X3B2_9CLOT</name>
<keyword evidence="3" id="KW-0326">Glycosidase</keyword>
<evidence type="ECO:0000313" key="5">
    <source>
        <dbReference type="EMBL" id="KPU45261.1"/>
    </source>
</evidence>
<evidence type="ECO:0000256" key="3">
    <source>
        <dbReference type="ARBA" id="ARBA00023295"/>
    </source>
</evidence>
<keyword evidence="4" id="KW-1133">Transmembrane helix</keyword>
<comment type="caution">
    <text evidence="5">The sequence shown here is derived from an EMBL/GenBank/DDBJ whole genome shotgun (WGS) entry which is preliminary data.</text>
</comment>
<dbReference type="Pfam" id="PF01270">
    <property type="entry name" value="Glyco_hydro_8"/>
    <property type="match status" value="1"/>
</dbReference>
<dbReference type="OrthoDB" id="1779554at2"/>
<feature type="transmembrane region" description="Helical" evidence="4">
    <location>
        <begin position="6"/>
        <end position="23"/>
    </location>
</feature>
<dbReference type="AlphaFoldDB" id="A0A0P8X3B2"/>
<organism evidence="5 6">
    <name type="scientific">Oxobacter pfennigii</name>
    <dbReference type="NCBI Taxonomy" id="36849"/>
    <lineage>
        <taxon>Bacteria</taxon>
        <taxon>Bacillati</taxon>
        <taxon>Bacillota</taxon>
        <taxon>Clostridia</taxon>
        <taxon>Eubacteriales</taxon>
        <taxon>Clostridiaceae</taxon>
        <taxon>Oxobacter</taxon>
    </lineage>
</organism>
<keyword evidence="6" id="KW-1185">Reference proteome</keyword>
<evidence type="ECO:0000256" key="4">
    <source>
        <dbReference type="SAM" id="Phobius"/>
    </source>
</evidence>
<keyword evidence="2" id="KW-0378">Hydrolase</keyword>
<dbReference type="InterPro" id="IPR002037">
    <property type="entry name" value="Glyco_hydro_8"/>
</dbReference>
<dbReference type="Gene3D" id="1.50.10.10">
    <property type="match status" value="1"/>
</dbReference>
<dbReference type="Proteomes" id="UP000050326">
    <property type="component" value="Unassembled WGS sequence"/>
</dbReference>
<dbReference type="SUPFAM" id="SSF48208">
    <property type="entry name" value="Six-hairpin glycosidases"/>
    <property type="match status" value="1"/>
</dbReference>
<dbReference type="STRING" id="36849.OXPF_11530"/>
<dbReference type="EMBL" id="LKET01000026">
    <property type="protein sequence ID" value="KPU45261.1"/>
    <property type="molecule type" value="Genomic_DNA"/>
</dbReference>